<dbReference type="InterPro" id="IPR050822">
    <property type="entry name" value="Cerebellin_Synaptic_Org"/>
</dbReference>
<dbReference type="PANTHER" id="PTHR22923">
    <property type="entry name" value="CEREBELLIN-RELATED"/>
    <property type="match status" value="1"/>
</dbReference>
<dbReference type="PANTHER" id="PTHR22923:SF116">
    <property type="entry name" value="C1Q DOMAIN-CONTAINING PROTEIN"/>
    <property type="match status" value="1"/>
</dbReference>
<evidence type="ECO:0000313" key="6">
    <source>
        <dbReference type="Proteomes" id="UP001217089"/>
    </source>
</evidence>
<keyword evidence="2" id="KW-0964">Secreted</keyword>
<dbReference type="InterPro" id="IPR008983">
    <property type="entry name" value="Tumour_necrosis_fac-like_dom"/>
</dbReference>
<dbReference type="Pfam" id="PF00386">
    <property type="entry name" value="C1q"/>
    <property type="match status" value="1"/>
</dbReference>
<gene>
    <name evidence="5" type="ORF">KUTeg_002769</name>
</gene>
<keyword evidence="6" id="KW-1185">Reference proteome</keyword>
<sequence>MVFGHVITNIGEGYNASDGKFYCPKDGLYLFSVTLEGTKAHFHERGVTGGYPSASVTVAGKLVSGDQVWVRGVGISYRPYSYFTVILGTKIVPRYKKHYVIRKT</sequence>
<comment type="subcellular location">
    <subcellularLocation>
        <location evidence="1">Secreted</location>
    </subcellularLocation>
</comment>
<evidence type="ECO:0000259" key="4">
    <source>
        <dbReference type="PROSITE" id="PS50871"/>
    </source>
</evidence>
<reference evidence="5 6" key="1">
    <citation type="submission" date="2022-12" db="EMBL/GenBank/DDBJ databases">
        <title>Chromosome-level genome of Tegillarca granosa.</title>
        <authorList>
            <person name="Kim J."/>
        </authorList>
    </citation>
    <scope>NUCLEOTIDE SEQUENCE [LARGE SCALE GENOMIC DNA]</scope>
    <source>
        <strain evidence="5">Teg-2019</strain>
        <tissue evidence="5">Adductor muscle</tissue>
    </source>
</reference>
<dbReference type="InterPro" id="IPR001073">
    <property type="entry name" value="C1q_dom"/>
</dbReference>
<name>A0ABQ9FQW5_TEGGR</name>
<dbReference type="Proteomes" id="UP001217089">
    <property type="component" value="Unassembled WGS sequence"/>
</dbReference>
<protein>
    <recommendedName>
        <fullName evidence="4">C1q domain-containing protein</fullName>
    </recommendedName>
</protein>
<evidence type="ECO:0000256" key="2">
    <source>
        <dbReference type="ARBA" id="ARBA00022525"/>
    </source>
</evidence>
<dbReference type="SUPFAM" id="SSF49842">
    <property type="entry name" value="TNF-like"/>
    <property type="match status" value="1"/>
</dbReference>
<dbReference type="EMBL" id="JARBDR010000164">
    <property type="protein sequence ID" value="KAJ8319674.1"/>
    <property type="molecule type" value="Genomic_DNA"/>
</dbReference>
<dbReference type="Gene3D" id="2.60.120.40">
    <property type="match status" value="1"/>
</dbReference>
<accession>A0ABQ9FQW5</accession>
<evidence type="ECO:0000256" key="3">
    <source>
        <dbReference type="ARBA" id="ARBA00022729"/>
    </source>
</evidence>
<evidence type="ECO:0000313" key="5">
    <source>
        <dbReference type="EMBL" id="KAJ8319674.1"/>
    </source>
</evidence>
<organism evidence="5 6">
    <name type="scientific">Tegillarca granosa</name>
    <name type="common">Malaysian cockle</name>
    <name type="synonym">Anadara granosa</name>
    <dbReference type="NCBI Taxonomy" id="220873"/>
    <lineage>
        <taxon>Eukaryota</taxon>
        <taxon>Metazoa</taxon>
        <taxon>Spiralia</taxon>
        <taxon>Lophotrochozoa</taxon>
        <taxon>Mollusca</taxon>
        <taxon>Bivalvia</taxon>
        <taxon>Autobranchia</taxon>
        <taxon>Pteriomorphia</taxon>
        <taxon>Arcoida</taxon>
        <taxon>Arcoidea</taxon>
        <taxon>Arcidae</taxon>
        <taxon>Tegillarca</taxon>
    </lineage>
</organism>
<evidence type="ECO:0000256" key="1">
    <source>
        <dbReference type="ARBA" id="ARBA00004613"/>
    </source>
</evidence>
<dbReference type="PROSITE" id="PS50871">
    <property type="entry name" value="C1Q"/>
    <property type="match status" value="1"/>
</dbReference>
<proteinExistence type="predicted"/>
<comment type="caution">
    <text evidence="5">The sequence shown here is derived from an EMBL/GenBank/DDBJ whole genome shotgun (WGS) entry which is preliminary data.</text>
</comment>
<keyword evidence="3" id="KW-0732">Signal</keyword>
<feature type="domain" description="C1q" evidence="4">
    <location>
        <begin position="1"/>
        <end position="104"/>
    </location>
</feature>